<keyword evidence="1" id="KW-0812">Transmembrane</keyword>
<evidence type="ECO:0000256" key="1">
    <source>
        <dbReference type="SAM" id="Phobius"/>
    </source>
</evidence>
<feature type="transmembrane region" description="Helical" evidence="1">
    <location>
        <begin position="40"/>
        <end position="58"/>
    </location>
</feature>
<feature type="transmembrane region" description="Helical" evidence="1">
    <location>
        <begin position="65"/>
        <end position="84"/>
    </location>
</feature>
<dbReference type="EMBL" id="NHOZ01000144">
    <property type="protein sequence ID" value="OYR60411.1"/>
    <property type="molecule type" value="Genomic_DNA"/>
</dbReference>
<name>A0A256JRF3_HALEZ</name>
<keyword evidence="1" id="KW-0472">Membrane</keyword>
<dbReference type="AlphaFoldDB" id="A0A256JRF3"/>
<accession>A0A256JRF3</accession>
<evidence type="ECO:0000313" key="6">
    <source>
        <dbReference type="Proteomes" id="UP000216758"/>
    </source>
</evidence>
<evidence type="ECO:0000313" key="5">
    <source>
        <dbReference type="Proteomes" id="UP000215731"/>
    </source>
</evidence>
<feature type="transmembrane region" description="Helical" evidence="1">
    <location>
        <begin position="12"/>
        <end position="34"/>
    </location>
</feature>
<dbReference type="Proteomes" id="UP000216925">
    <property type="component" value="Unassembled WGS sequence"/>
</dbReference>
<dbReference type="Proteomes" id="UP000215731">
    <property type="component" value="Unassembled WGS sequence"/>
</dbReference>
<dbReference type="EMBL" id="NHPD01000070">
    <property type="protein sequence ID" value="OYR71183.1"/>
    <property type="molecule type" value="Genomic_DNA"/>
</dbReference>
<evidence type="ECO:0000313" key="2">
    <source>
        <dbReference type="EMBL" id="OYR60411.1"/>
    </source>
</evidence>
<dbReference type="EMBL" id="NHPB01000011">
    <property type="protein sequence ID" value="OYR72656.1"/>
    <property type="molecule type" value="Genomic_DNA"/>
</dbReference>
<evidence type="ECO:0000313" key="7">
    <source>
        <dbReference type="Proteomes" id="UP000216925"/>
    </source>
</evidence>
<dbReference type="Proteomes" id="UP000216758">
    <property type="component" value="Unassembled WGS sequence"/>
</dbReference>
<comment type="caution">
    <text evidence="3">The sequence shown here is derived from an EMBL/GenBank/DDBJ whole genome shotgun (WGS) entry which is preliminary data.</text>
</comment>
<reference evidence="3" key="2">
    <citation type="submission" date="2017-05" db="EMBL/GenBank/DDBJ databases">
        <authorList>
            <person name="Song R."/>
            <person name="Chenine A.L."/>
            <person name="Ruprecht R.M."/>
        </authorList>
    </citation>
    <scope>NUCLEOTIDE SEQUENCE</scope>
    <source>
        <strain evidence="3">Ec15</strain>
        <strain evidence="4">G37</strain>
        <strain evidence="2">Ga36</strain>
    </source>
</reference>
<evidence type="ECO:0000313" key="4">
    <source>
        <dbReference type="EMBL" id="OYR72656.1"/>
    </source>
</evidence>
<protein>
    <submittedName>
        <fullName evidence="3">Uncharacterized protein</fullName>
    </submittedName>
</protein>
<reference evidence="5 6" key="1">
    <citation type="journal article" date="2014" name="Front. Microbiol.">
        <title>Population and genomic analysis of the genus Halorubrum.</title>
        <authorList>
            <person name="Fullmer M.S."/>
            <person name="Soucy S.M."/>
            <person name="Swithers K.S."/>
            <person name="Makkay A.M."/>
            <person name="Wheeler R."/>
            <person name="Ventosa A."/>
            <person name="Gogarten J.P."/>
            <person name="Papke R.T."/>
        </authorList>
    </citation>
    <scope>NUCLEOTIDE SEQUENCE [LARGE SCALE GENOMIC DNA]</scope>
    <source>
        <strain evidence="3 7">Ec15</strain>
        <strain evidence="4 6">G37</strain>
        <strain evidence="2 5">Ga36</strain>
    </source>
</reference>
<keyword evidence="1" id="KW-1133">Transmembrane helix</keyword>
<proteinExistence type="predicted"/>
<evidence type="ECO:0000313" key="3">
    <source>
        <dbReference type="EMBL" id="OYR71183.1"/>
    </source>
</evidence>
<gene>
    <name evidence="3" type="ORF">DJ76_15375</name>
    <name evidence="4" type="ORF">DJ78_02285</name>
    <name evidence="2" type="ORF">DJ80_15455</name>
</gene>
<organism evidence="3 7">
    <name type="scientific">Halorubrum ezzemoulense</name>
    <name type="common">Halorubrum chaoviator</name>
    <dbReference type="NCBI Taxonomy" id="337243"/>
    <lineage>
        <taxon>Archaea</taxon>
        <taxon>Methanobacteriati</taxon>
        <taxon>Methanobacteriota</taxon>
        <taxon>Stenosarchaea group</taxon>
        <taxon>Halobacteria</taxon>
        <taxon>Halobacteriales</taxon>
        <taxon>Haloferacaceae</taxon>
        <taxon>Halorubrum</taxon>
    </lineage>
</organism>
<sequence>MIKKRERGIWRDGSLFLIGLVGILLVEFVLSGVVGSDGKPVHGFLFGCSVGISCSGIFRATGKQAAYSTLALGVGFALGAVINLF</sequence>